<gene>
    <name evidence="4" type="ORF">LOD99_2103</name>
</gene>
<dbReference type="AlphaFoldDB" id="A0AAV7K3G7"/>
<dbReference type="GO" id="GO:0005811">
    <property type="term" value="C:lipid droplet"/>
    <property type="evidence" value="ECO:0007669"/>
    <property type="project" value="TreeGrafter"/>
</dbReference>
<dbReference type="PRINTS" id="PR00081">
    <property type="entry name" value="GDHRDH"/>
</dbReference>
<dbReference type="PANTHER" id="PTHR24322">
    <property type="entry name" value="PKSB"/>
    <property type="match status" value="1"/>
</dbReference>
<comment type="caution">
    <text evidence="4">The sequence shown here is derived from an EMBL/GenBank/DDBJ whole genome shotgun (WGS) entry which is preliminary data.</text>
</comment>
<evidence type="ECO:0000256" key="1">
    <source>
        <dbReference type="ARBA" id="ARBA00006484"/>
    </source>
</evidence>
<dbReference type="EMBL" id="JAKMXF010000188">
    <property type="protein sequence ID" value="KAI6655605.1"/>
    <property type="molecule type" value="Genomic_DNA"/>
</dbReference>
<evidence type="ECO:0000256" key="2">
    <source>
        <dbReference type="ARBA" id="ARBA00023002"/>
    </source>
</evidence>
<keyword evidence="5" id="KW-1185">Reference proteome</keyword>
<protein>
    <submittedName>
        <fullName evidence="4">Estradiol 17-beta-dehydrogenase 11-like</fullName>
    </submittedName>
</protein>
<dbReference type="GO" id="GO:0016616">
    <property type="term" value="F:oxidoreductase activity, acting on the CH-OH group of donors, NAD or NADP as acceptor"/>
    <property type="evidence" value="ECO:0007669"/>
    <property type="project" value="TreeGrafter"/>
</dbReference>
<comment type="similarity">
    <text evidence="1">Belongs to the short-chain dehydrogenases/reductases (SDR) family.</text>
</comment>
<organism evidence="4 5">
    <name type="scientific">Oopsacas minuta</name>
    <dbReference type="NCBI Taxonomy" id="111878"/>
    <lineage>
        <taxon>Eukaryota</taxon>
        <taxon>Metazoa</taxon>
        <taxon>Porifera</taxon>
        <taxon>Hexactinellida</taxon>
        <taxon>Hexasterophora</taxon>
        <taxon>Lyssacinosida</taxon>
        <taxon>Leucopsacidae</taxon>
        <taxon>Oopsacas</taxon>
    </lineage>
</organism>
<keyword evidence="3" id="KW-1133">Transmembrane helix</keyword>
<dbReference type="InterPro" id="IPR002347">
    <property type="entry name" value="SDR_fam"/>
</dbReference>
<dbReference type="Proteomes" id="UP001165289">
    <property type="component" value="Unassembled WGS sequence"/>
</dbReference>
<evidence type="ECO:0000256" key="3">
    <source>
        <dbReference type="SAM" id="Phobius"/>
    </source>
</evidence>
<proteinExistence type="inferred from homology"/>
<keyword evidence="3" id="KW-0472">Membrane</keyword>
<reference evidence="4 5" key="1">
    <citation type="journal article" date="2023" name="BMC Biol.">
        <title>The compact genome of the sponge Oopsacas minuta (Hexactinellida) is lacking key metazoan core genes.</title>
        <authorList>
            <person name="Santini S."/>
            <person name="Schenkelaars Q."/>
            <person name="Jourda C."/>
            <person name="Duchesne M."/>
            <person name="Belahbib H."/>
            <person name="Rocher C."/>
            <person name="Selva M."/>
            <person name="Riesgo A."/>
            <person name="Vervoort M."/>
            <person name="Leys S.P."/>
            <person name="Kodjabachian L."/>
            <person name="Le Bivic A."/>
            <person name="Borchiellini C."/>
            <person name="Claverie J.M."/>
            <person name="Renard E."/>
        </authorList>
    </citation>
    <scope>NUCLEOTIDE SEQUENCE [LARGE SCALE GENOMIC DNA]</scope>
    <source>
        <strain evidence="4">SPO-2</strain>
    </source>
</reference>
<dbReference type="SUPFAM" id="SSF51735">
    <property type="entry name" value="NAD(P)-binding Rossmann-fold domains"/>
    <property type="match status" value="1"/>
</dbReference>
<dbReference type="InterPro" id="IPR036291">
    <property type="entry name" value="NAD(P)-bd_dom_sf"/>
</dbReference>
<dbReference type="Pfam" id="PF00106">
    <property type="entry name" value="adh_short"/>
    <property type="match status" value="1"/>
</dbReference>
<feature type="transmembrane region" description="Helical" evidence="3">
    <location>
        <begin position="38"/>
        <end position="60"/>
    </location>
</feature>
<name>A0AAV7K3G7_9METZ</name>
<keyword evidence="2" id="KW-0560">Oxidoreductase</keyword>
<keyword evidence="3" id="KW-0812">Transmembrane</keyword>
<evidence type="ECO:0000313" key="5">
    <source>
        <dbReference type="Proteomes" id="UP001165289"/>
    </source>
</evidence>
<accession>A0AAV7K3G7</accession>
<evidence type="ECO:0000313" key="4">
    <source>
        <dbReference type="EMBL" id="KAI6655605.1"/>
    </source>
</evidence>
<sequence>MDILILIVLFSLLIFFTYQANRNLSSIRTGYLLLDLPVISVVLSITLLYEVIVSLLPIWARSKQKLNGKIALVTGAGSGIGKATSIQLSKEGCILILWDINKSGNEETQRMIECNGGKAFAYTVDVSDRKALEQTAETVIQEHTRVDILVCNAGIVNISRLHKLGNDRIDKLVTVNFISIVWLTKFFLKRMVEHDYGHIICTSSMSALRGTSHTCDYATSKAALSNYFISLTGDLDIINCKTVNVSVVYPIAVRTPLVQKVIDAIPELYCLNVGYVARQIVDGILLKKEFILIPQWQKIVNLLNFLMPVTFLNYIIKELDIERVAAEFDKYTDRTSHLATTTVQSDDHDFMSSSLQLILNAYKIPDTKSQIRVSVENNVWHVIQPYLDSRYILDNNPSVYV</sequence>
<dbReference type="PANTHER" id="PTHR24322:SF736">
    <property type="entry name" value="RETINOL DEHYDROGENASE 10"/>
    <property type="match status" value="1"/>
</dbReference>
<dbReference type="Gene3D" id="3.40.50.720">
    <property type="entry name" value="NAD(P)-binding Rossmann-like Domain"/>
    <property type="match status" value="1"/>
</dbReference>